<protein>
    <submittedName>
        <fullName evidence="7">SxtT</fullName>
    </submittedName>
</protein>
<dbReference type="InterPro" id="IPR036922">
    <property type="entry name" value="Rieske_2Fe-2S_sf"/>
</dbReference>
<evidence type="ECO:0000256" key="5">
    <source>
        <dbReference type="ARBA" id="ARBA00023014"/>
    </source>
</evidence>
<dbReference type="GO" id="GO:0016705">
    <property type="term" value="F:oxidoreductase activity, acting on paired donors, with incorporation or reduction of molecular oxygen"/>
    <property type="evidence" value="ECO:0007669"/>
    <property type="project" value="UniProtKB-ARBA"/>
</dbReference>
<name>A0A3G2KSL6_9CYAN</name>
<dbReference type="InterPro" id="IPR050584">
    <property type="entry name" value="Cholesterol_7-desaturase"/>
</dbReference>
<dbReference type="Pfam" id="PF19112">
    <property type="entry name" value="VanA_C"/>
    <property type="match status" value="1"/>
</dbReference>
<dbReference type="PROSITE" id="PS00570">
    <property type="entry name" value="RING_HYDROXYL_ALPHA"/>
    <property type="match status" value="1"/>
</dbReference>
<keyword evidence="4" id="KW-0408">Iron</keyword>
<evidence type="ECO:0000256" key="4">
    <source>
        <dbReference type="ARBA" id="ARBA00023004"/>
    </source>
</evidence>
<dbReference type="GO" id="GO:0004497">
    <property type="term" value="F:monooxygenase activity"/>
    <property type="evidence" value="ECO:0007669"/>
    <property type="project" value="UniProtKB-ARBA"/>
</dbReference>
<sequence>MTTPDLILINNWYVVAKVEDCEPGSITTARLLGVKLVLWRSHEPNSTIQVWQDYCPHRGVPLSMGQIADNTLVCPYHGWRYNQAGKCVHIPAHPDMVPPANAQANTYHCQERYGLVWVCLGNPVNDIPSFPEWDDPNYHKTYTKSYFIQASAFRVMDNSLDVSHFPFIHDGWLGDRNYAEVADFEVKVDKDGLTMSKYQFQTSRIVSHIEDDSWVNWFRLSHPLCQYCVSESPEMRIVDLMTITPIDEDNSVLQMLIMWNYSKTLDSKTLESKLLAEYHETIEQDIWILHAQQPARLPLLSPKQTNTQWSSHEIHVPSDRCAIAYRRWLKELGVTYGVCYSNFQVIEPQTKVD</sequence>
<dbReference type="SUPFAM" id="SSF50022">
    <property type="entry name" value="ISP domain"/>
    <property type="match status" value="1"/>
</dbReference>
<keyword evidence="2" id="KW-0479">Metal-binding</keyword>
<dbReference type="GO" id="GO:0005506">
    <property type="term" value="F:iron ion binding"/>
    <property type="evidence" value="ECO:0007669"/>
    <property type="project" value="InterPro"/>
</dbReference>
<evidence type="ECO:0000259" key="6">
    <source>
        <dbReference type="PROSITE" id="PS51296"/>
    </source>
</evidence>
<evidence type="ECO:0000256" key="1">
    <source>
        <dbReference type="ARBA" id="ARBA00022714"/>
    </source>
</evidence>
<dbReference type="PROSITE" id="PS51296">
    <property type="entry name" value="RIESKE"/>
    <property type="match status" value="1"/>
</dbReference>
<reference evidence="7" key="1">
    <citation type="journal article" date="2018" name="ACS Chem. Biol.">
        <title>Insertions within the Saxitoxin Biosynthetic Gene Cluster Result in Differential Toxin Profiles.</title>
        <authorList>
            <person name="Cullen A."/>
            <person name="D'Agostino P.M."/>
            <person name="Mazmouz R."/>
            <person name="Pickford R."/>
            <person name="Wood S."/>
            <person name="Neilan B.A."/>
        </authorList>
    </citation>
    <scope>NUCLEOTIDE SEQUENCE</scope>
    <source>
        <strain evidence="7">CAWBG524</strain>
    </source>
</reference>
<dbReference type="InterPro" id="IPR015881">
    <property type="entry name" value="ARHD_Rieske_2Fe_2S"/>
</dbReference>
<keyword evidence="5" id="KW-0411">Iron-sulfur</keyword>
<dbReference type="InterPro" id="IPR044043">
    <property type="entry name" value="VanA_C_cat"/>
</dbReference>
<dbReference type="SUPFAM" id="SSF55961">
    <property type="entry name" value="Bet v1-like"/>
    <property type="match status" value="1"/>
</dbReference>
<dbReference type="GO" id="GO:0051537">
    <property type="term" value="F:2 iron, 2 sulfur cluster binding"/>
    <property type="evidence" value="ECO:0007669"/>
    <property type="project" value="UniProtKB-KW"/>
</dbReference>
<keyword evidence="3" id="KW-0560">Oxidoreductase</keyword>
<evidence type="ECO:0000256" key="2">
    <source>
        <dbReference type="ARBA" id="ARBA00022723"/>
    </source>
</evidence>
<dbReference type="EMBL" id="MH341391">
    <property type="protein sequence ID" value="AYN62300.1"/>
    <property type="molecule type" value="Genomic_DNA"/>
</dbReference>
<dbReference type="InterPro" id="IPR017941">
    <property type="entry name" value="Rieske_2Fe-2S"/>
</dbReference>
<feature type="domain" description="Rieske" evidence="6">
    <location>
        <begin position="13"/>
        <end position="118"/>
    </location>
</feature>
<dbReference type="Gene3D" id="3.90.380.10">
    <property type="entry name" value="Naphthalene 1,2-dioxygenase Alpha Subunit, Chain A, domain 1"/>
    <property type="match status" value="1"/>
</dbReference>
<dbReference type="PANTHER" id="PTHR21266:SF60">
    <property type="entry name" value="3-KETOSTEROID-9-ALPHA-MONOOXYGENASE, OXYGENASE COMPONENT"/>
    <property type="match status" value="1"/>
</dbReference>
<dbReference type="PANTHER" id="PTHR21266">
    <property type="entry name" value="IRON-SULFUR DOMAIN CONTAINING PROTEIN"/>
    <property type="match status" value="1"/>
</dbReference>
<dbReference type="Pfam" id="PF00355">
    <property type="entry name" value="Rieske"/>
    <property type="match status" value="1"/>
</dbReference>
<accession>A0A3G2KSL6</accession>
<evidence type="ECO:0000256" key="3">
    <source>
        <dbReference type="ARBA" id="ARBA00023002"/>
    </source>
</evidence>
<dbReference type="CDD" id="cd03469">
    <property type="entry name" value="Rieske_RO_Alpha_N"/>
    <property type="match status" value="1"/>
</dbReference>
<organism evidence="7">
    <name type="scientific">Heteroscytonema crispum UCFS10</name>
    <dbReference type="NCBI Taxonomy" id="1885250"/>
    <lineage>
        <taxon>Bacteria</taxon>
        <taxon>Bacillati</taxon>
        <taxon>Cyanobacteriota</taxon>
        <taxon>Cyanophyceae</taxon>
        <taxon>Nostocales</taxon>
        <taxon>Heteroscytonemataceae</taxon>
        <taxon>Heteroscytonema</taxon>
    </lineage>
</organism>
<dbReference type="AlphaFoldDB" id="A0A3G2KSL6"/>
<dbReference type="Gene3D" id="2.102.10.10">
    <property type="entry name" value="Rieske [2Fe-2S] iron-sulphur domain"/>
    <property type="match status" value="1"/>
</dbReference>
<keyword evidence="1" id="KW-0001">2Fe-2S</keyword>
<proteinExistence type="predicted"/>
<evidence type="ECO:0000313" key="7">
    <source>
        <dbReference type="EMBL" id="AYN62300.1"/>
    </source>
</evidence>